<keyword evidence="1" id="KW-0812">Transmembrane</keyword>
<evidence type="ECO:0000313" key="2">
    <source>
        <dbReference type="EMBL" id="CAI8017385.1"/>
    </source>
</evidence>
<dbReference type="Proteomes" id="UP001174909">
    <property type="component" value="Unassembled WGS sequence"/>
</dbReference>
<keyword evidence="1" id="KW-1133">Transmembrane helix</keyword>
<proteinExistence type="predicted"/>
<organism evidence="2 3">
    <name type="scientific">Geodia barretti</name>
    <name type="common">Barrett's horny sponge</name>
    <dbReference type="NCBI Taxonomy" id="519541"/>
    <lineage>
        <taxon>Eukaryota</taxon>
        <taxon>Metazoa</taxon>
        <taxon>Porifera</taxon>
        <taxon>Demospongiae</taxon>
        <taxon>Heteroscleromorpha</taxon>
        <taxon>Tetractinellida</taxon>
        <taxon>Astrophorina</taxon>
        <taxon>Geodiidae</taxon>
        <taxon>Geodia</taxon>
    </lineage>
</organism>
<gene>
    <name evidence="2" type="ORF">GBAR_LOCUS10562</name>
</gene>
<feature type="transmembrane region" description="Helical" evidence="1">
    <location>
        <begin position="113"/>
        <end position="133"/>
    </location>
</feature>
<feature type="transmembrane region" description="Helical" evidence="1">
    <location>
        <begin position="39"/>
        <end position="60"/>
    </location>
</feature>
<keyword evidence="1" id="KW-0472">Membrane</keyword>
<feature type="transmembrane region" description="Helical" evidence="1">
    <location>
        <begin position="139"/>
        <end position="163"/>
    </location>
</feature>
<feature type="non-terminal residue" evidence="2">
    <location>
        <position position="1"/>
    </location>
</feature>
<evidence type="ECO:0000256" key="1">
    <source>
        <dbReference type="SAM" id="Phobius"/>
    </source>
</evidence>
<feature type="transmembrane region" description="Helical" evidence="1">
    <location>
        <begin position="72"/>
        <end position="92"/>
    </location>
</feature>
<comment type="caution">
    <text evidence="2">The sequence shown here is derived from an EMBL/GenBank/DDBJ whole genome shotgun (WGS) entry which is preliminary data.</text>
</comment>
<dbReference type="EMBL" id="CASHTH010001621">
    <property type="protein sequence ID" value="CAI8017385.1"/>
    <property type="molecule type" value="Genomic_DNA"/>
</dbReference>
<sequence>MTFLGQTICIALIAGIEELGKKSFANSTKRADIELTGNILLTTLQAAHLFLVLFVSFKVAKQVVHRTASGSLVAQSYLSTVLLFAGLYTLIYRLDPEGWKRVSEGNISSPILLFLRMLFFSVSTATLCGTSVIEPIQWYINLFVGLQMLTSFVYFTSIMSVALTRRRRSRFDTSPARSSRSEAPQGHHYNNNYVSPVMIRDRENGWIMRDLEMKLRCTTNSRDFKETLHMIRAKCD</sequence>
<name>A0AA35RTF7_GEOBA</name>
<accession>A0AA35RTF7</accession>
<reference evidence="2" key="1">
    <citation type="submission" date="2023-03" db="EMBL/GenBank/DDBJ databases">
        <authorList>
            <person name="Steffen K."/>
            <person name="Cardenas P."/>
        </authorList>
    </citation>
    <scope>NUCLEOTIDE SEQUENCE</scope>
</reference>
<evidence type="ECO:0000313" key="3">
    <source>
        <dbReference type="Proteomes" id="UP001174909"/>
    </source>
</evidence>
<protein>
    <submittedName>
        <fullName evidence="2">Uncharacterized protein</fullName>
    </submittedName>
</protein>
<keyword evidence="3" id="KW-1185">Reference proteome</keyword>
<dbReference type="AlphaFoldDB" id="A0AA35RTF7"/>